<evidence type="ECO:0000256" key="1">
    <source>
        <dbReference type="ARBA" id="ARBA00009075"/>
    </source>
</evidence>
<keyword evidence="2" id="KW-0813">Transport</keyword>
<dbReference type="RefSeq" id="WP_090214049.1">
    <property type="nucleotide sequence ID" value="NZ_LT629780.1"/>
</dbReference>
<feature type="chain" id="PRO_5009275191" evidence="4">
    <location>
        <begin position="25"/>
        <end position="437"/>
    </location>
</feature>
<dbReference type="OrthoDB" id="6765569at2"/>
<dbReference type="PANTHER" id="PTHR34596">
    <property type="entry name" value="CHITOPORIN"/>
    <property type="match status" value="1"/>
</dbReference>
<evidence type="ECO:0000256" key="2">
    <source>
        <dbReference type="ARBA" id="ARBA00022448"/>
    </source>
</evidence>
<dbReference type="Gene3D" id="2.40.160.10">
    <property type="entry name" value="Porin"/>
    <property type="match status" value="1"/>
</dbReference>
<protein>
    <submittedName>
        <fullName evidence="5">Outer membrane porin, OprD family</fullName>
    </submittedName>
</protein>
<accession>A0A1H2GWH7</accession>
<gene>
    <name evidence="5" type="ORF">SAMN05216580_2000</name>
</gene>
<keyword evidence="3 4" id="KW-0732">Signal</keyword>
<dbReference type="Pfam" id="PF03573">
    <property type="entry name" value="OprD"/>
    <property type="match status" value="1"/>
</dbReference>
<feature type="signal peptide" evidence="4">
    <location>
        <begin position="1"/>
        <end position="24"/>
    </location>
</feature>
<dbReference type="AlphaFoldDB" id="A0A1H2GWH7"/>
<dbReference type="InterPro" id="IPR023614">
    <property type="entry name" value="Porin_dom_sf"/>
</dbReference>
<evidence type="ECO:0000313" key="5">
    <source>
        <dbReference type="EMBL" id="SDU23891.1"/>
    </source>
</evidence>
<evidence type="ECO:0000256" key="3">
    <source>
        <dbReference type="ARBA" id="ARBA00022729"/>
    </source>
</evidence>
<dbReference type="GO" id="GO:0015288">
    <property type="term" value="F:porin activity"/>
    <property type="evidence" value="ECO:0007669"/>
    <property type="project" value="TreeGrafter"/>
</dbReference>
<proteinExistence type="inferred from homology"/>
<evidence type="ECO:0000256" key="4">
    <source>
        <dbReference type="SAM" id="SignalP"/>
    </source>
</evidence>
<dbReference type="PANTHER" id="PTHR34596:SF2">
    <property type="entry name" value="CHITOPORIN"/>
    <property type="match status" value="1"/>
</dbReference>
<name>A0A1H2GWH7_9GAMM</name>
<reference evidence="6" key="1">
    <citation type="submission" date="2016-10" db="EMBL/GenBank/DDBJ databases">
        <authorList>
            <person name="Varghese N."/>
            <person name="Submissions S."/>
        </authorList>
    </citation>
    <scope>NUCLEOTIDE SEQUENCE [LARGE SCALE GENOMIC DNA]</scope>
    <source>
        <strain evidence="6">CCTCC 2012022</strain>
    </source>
</reference>
<dbReference type="Proteomes" id="UP000243063">
    <property type="component" value="Chromosome I"/>
</dbReference>
<organism evidence="5 6">
    <name type="scientific">Geopseudomonas guangdongensis</name>
    <dbReference type="NCBI Taxonomy" id="1245526"/>
    <lineage>
        <taxon>Bacteria</taxon>
        <taxon>Pseudomonadati</taxon>
        <taxon>Pseudomonadota</taxon>
        <taxon>Gammaproteobacteria</taxon>
        <taxon>Pseudomonadales</taxon>
        <taxon>Pseudomonadaceae</taxon>
        <taxon>Geopseudomonas</taxon>
    </lineage>
</organism>
<comment type="similarity">
    <text evidence="1">Belongs to the outer membrane porin (Opr) (TC 1.B.25) family.</text>
</comment>
<evidence type="ECO:0000313" key="6">
    <source>
        <dbReference type="Proteomes" id="UP000243063"/>
    </source>
</evidence>
<dbReference type="GO" id="GO:0016020">
    <property type="term" value="C:membrane"/>
    <property type="evidence" value="ECO:0007669"/>
    <property type="project" value="InterPro"/>
</dbReference>
<dbReference type="InterPro" id="IPR005318">
    <property type="entry name" value="OM_porin_bac"/>
</dbReference>
<dbReference type="STRING" id="1245526.SAMN05216580_2000"/>
<dbReference type="EMBL" id="LT629780">
    <property type="protein sequence ID" value="SDU23891.1"/>
    <property type="molecule type" value="Genomic_DNA"/>
</dbReference>
<sequence>MTAKTLLRLTPLALLLAAAGNAQAAGFLDDSKTSLRYSQFYWNEGTRGAPDAQRDEWVQGAQFSFKSGYFNDLIGFDFGYGLANDLHIGDKANSLGNLVADQRDVQNPHGLGKPLEAYLKTRFADDRQELRFGAGKKARVFEQYVDSVTRVLPAATLGYDLDYRRGPLNLRLSQIEQFTPRNDNGWGDELTNFAGEKIDHLRILGASYALTPNTRLVAEHAEAKDYLESRLLRLEHNSPLDAQRRVELYASHGSQRDAGELFDYAGVPGLYEASDRHHARFVDLGATYRDGNWYAGLNLNQVRGDDFDRLFFAKDHGTWANSGQLFFWYGLEDERMLKLRGGLDFAPFGLPQLRWDGHYAVSDGAAGMDGFARREWQSMFQYRFDGALKGLHLIWLHTEHRTAGTPDGVRRTSTGFGPAAPVDYDADRLYLNYTYDF</sequence>
<keyword evidence="6" id="KW-1185">Reference proteome</keyword>